<feature type="domain" description="HTH lysR-type" evidence="5">
    <location>
        <begin position="1"/>
        <end position="60"/>
    </location>
</feature>
<sequence>MIEKVSDLRLFKRIVELGSLSAAAGDMGISPGSASLRLAAMERSIGATLFRRTTRQMHLTPAGEEFLELASNVLNDLAAFDEHISREKRELSGVIKVTAPVDLGRNYIAPSLDRFVEGNPGISVDLVCTDRVADLTERGIDIAVRYGALMDSSLRIRRISSNKRIPVAAPGYIERMGMPEHPKDLAVHDCMLLSSLGDKNDSWTFVENSKALTQRVTGSRATNDGEVLRRWALEGKGIALKSAWDVAEDINYGRLVPLLISYCPPNVDLQLVFPPLARQPTKVRRLADHLVRELKILDKCLETISLAPHYLNKEASSQS</sequence>
<protein>
    <submittedName>
        <fullName evidence="6">Transcriptional regulator, LysR family</fullName>
    </submittedName>
</protein>
<proteinExistence type="inferred from homology"/>
<gene>
    <name evidence="6" type="ORF">PhaeoP63_04048</name>
</gene>
<dbReference type="GO" id="GO:0003700">
    <property type="term" value="F:DNA-binding transcription factor activity"/>
    <property type="evidence" value="ECO:0007669"/>
    <property type="project" value="InterPro"/>
</dbReference>
<keyword evidence="2" id="KW-0805">Transcription regulation</keyword>
<evidence type="ECO:0000313" key="6">
    <source>
        <dbReference type="EMBL" id="ATF08079.1"/>
    </source>
</evidence>
<dbReference type="CDD" id="cd08422">
    <property type="entry name" value="PBP2_CrgA_like"/>
    <property type="match status" value="1"/>
</dbReference>
<name>A0AAC9ZD53_9RHOB</name>
<dbReference type="RefSeq" id="WP_024099524.1">
    <property type="nucleotide sequence ID" value="NZ_CP010591.1"/>
</dbReference>
<dbReference type="PROSITE" id="PS50931">
    <property type="entry name" value="HTH_LYSR"/>
    <property type="match status" value="1"/>
</dbReference>
<dbReference type="PANTHER" id="PTHR30537">
    <property type="entry name" value="HTH-TYPE TRANSCRIPTIONAL REGULATOR"/>
    <property type="match status" value="1"/>
</dbReference>
<evidence type="ECO:0000256" key="2">
    <source>
        <dbReference type="ARBA" id="ARBA00023015"/>
    </source>
</evidence>
<evidence type="ECO:0000256" key="4">
    <source>
        <dbReference type="ARBA" id="ARBA00023163"/>
    </source>
</evidence>
<dbReference type="InterPro" id="IPR000847">
    <property type="entry name" value="LysR_HTH_N"/>
</dbReference>
<keyword evidence="3" id="KW-0238">DNA-binding</keyword>
<dbReference type="GeneID" id="31848522"/>
<dbReference type="Gene3D" id="3.40.190.290">
    <property type="match status" value="1"/>
</dbReference>
<dbReference type="PANTHER" id="PTHR30537:SF5">
    <property type="entry name" value="HTH-TYPE TRANSCRIPTIONAL ACTIVATOR TTDR-RELATED"/>
    <property type="match status" value="1"/>
</dbReference>
<dbReference type="GO" id="GO:0003677">
    <property type="term" value="F:DNA binding"/>
    <property type="evidence" value="ECO:0007669"/>
    <property type="project" value="UniProtKB-KW"/>
</dbReference>
<dbReference type="InterPro" id="IPR036390">
    <property type="entry name" value="WH_DNA-bd_sf"/>
</dbReference>
<dbReference type="Pfam" id="PF03466">
    <property type="entry name" value="LysR_substrate"/>
    <property type="match status" value="1"/>
</dbReference>
<reference evidence="6 7" key="1">
    <citation type="journal article" date="2017" name="Front. Microbiol.">
        <title>Phaeobacter piscinae sp. nov., a species of the Roseobacter group and potential aquaculture probiont.</title>
        <authorList>
            <person name="Sonnenschein E.C."/>
            <person name="Phippen C.B.W."/>
            <person name="Nielsen K.F."/>
            <person name="Mateiu R.V."/>
            <person name="Melchiorsen J."/>
            <person name="Gram L."/>
            <person name="Overmann J."/>
            <person name="Freese H.M."/>
        </authorList>
    </citation>
    <scope>NUCLEOTIDE SEQUENCE [LARGE SCALE GENOMIC DNA]</scope>
    <source>
        <strain evidence="6 7">P63</strain>
    </source>
</reference>
<evidence type="ECO:0000259" key="5">
    <source>
        <dbReference type="PROSITE" id="PS50931"/>
    </source>
</evidence>
<geneLocation type="plasmid" evidence="7">
    <name>pp63_b</name>
</geneLocation>
<dbReference type="Proteomes" id="UP000217545">
    <property type="component" value="Plasmid pP63_b"/>
</dbReference>
<evidence type="ECO:0000256" key="1">
    <source>
        <dbReference type="ARBA" id="ARBA00009437"/>
    </source>
</evidence>
<dbReference type="SUPFAM" id="SSF53850">
    <property type="entry name" value="Periplasmic binding protein-like II"/>
    <property type="match status" value="1"/>
</dbReference>
<dbReference type="InterPro" id="IPR005119">
    <property type="entry name" value="LysR_subst-bd"/>
</dbReference>
<dbReference type="EMBL" id="CP010786">
    <property type="protein sequence ID" value="ATF08079.1"/>
    <property type="molecule type" value="Genomic_DNA"/>
</dbReference>
<accession>A0AAC9ZD53</accession>
<evidence type="ECO:0000256" key="3">
    <source>
        <dbReference type="ARBA" id="ARBA00023125"/>
    </source>
</evidence>
<dbReference type="Gene3D" id="1.10.10.10">
    <property type="entry name" value="Winged helix-like DNA-binding domain superfamily/Winged helix DNA-binding domain"/>
    <property type="match status" value="1"/>
</dbReference>
<dbReference type="InterPro" id="IPR036388">
    <property type="entry name" value="WH-like_DNA-bd_sf"/>
</dbReference>
<dbReference type="InterPro" id="IPR058163">
    <property type="entry name" value="LysR-type_TF_proteobact-type"/>
</dbReference>
<organism evidence="6 7">
    <name type="scientific">Phaeobacter gallaeciensis</name>
    <dbReference type="NCBI Taxonomy" id="60890"/>
    <lineage>
        <taxon>Bacteria</taxon>
        <taxon>Pseudomonadati</taxon>
        <taxon>Pseudomonadota</taxon>
        <taxon>Alphaproteobacteria</taxon>
        <taxon>Rhodobacterales</taxon>
        <taxon>Roseobacteraceae</taxon>
        <taxon>Phaeobacter</taxon>
    </lineage>
</organism>
<keyword evidence="6" id="KW-0614">Plasmid</keyword>
<dbReference type="Pfam" id="PF00126">
    <property type="entry name" value="HTH_1"/>
    <property type="match status" value="1"/>
</dbReference>
<keyword evidence="4" id="KW-0804">Transcription</keyword>
<comment type="similarity">
    <text evidence="1">Belongs to the LysR transcriptional regulatory family.</text>
</comment>
<evidence type="ECO:0000313" key="7">
    <source>
        <dbReference type="Proteomes" id="UP000217545"/>
    </source>
</evidence>
<dbReference type="SUPFAM" id="SSF46785">
    <property type="entry name" value="Winged helix' DNA-binding domain"/>
    <property type="match status" value="1"/>
</dbReference>
<dbReference type="AlphaFoldDB" id="A0AAC9ZD53"/>